<reference evidence="1" key="1">
    <citation type="submission" date="2020-11" db="EMBL/GenBank/DDBJ databases">
        <title>Isolation and identification of active actinomycetes.</title>
        <authorList>
            <person name="Yu B."/>
        </authorList>
    </citation>
    <scope>NUCLEOTIDE SEQUENCE</scope>
    <source>
        <strain evidence="1">NEAU-YB345</strain>
    </source>
</reference>
<gene>
    <name evidence="1" type="ORF">I2501_00805</name>
</gene>
<accession>A0A931FAN1</accession>
<evidence type="ECO:0000313" key="1">
    <source>
        <dbReference type="EMBL" id="MBF9066573.1"/>
    </source>
</evidence>
<evidence type="ECO:0000313" key="2">
    <source>
        <dbReference type="Proteomes" id="UP000657385"/>
    </source>
</evidence>
<keyword evidence="2" id="KW-1185">Reference proteome</keyword>
<sequence length="78" mass="8446">MSAPGEPYPETKVPFVWPVLGVRTWTPPDQSFFGTCNATGTADDHVCTVGVQKVNGHVYGCDCLCHAERRARLANPKG</sequence>
<proteinExistence type="predicted"/>
<name>A0A931FAN1_9ACTN</name>
<organism evidence="1 2">
    <name type="scientific">Streptacidiphilus fuscans</name>
    <dbReference type="NCBI Taxonomy" id="2789292"/>
    <lineage>
        <taxon>Bacteria</taxon>
        <taxon>Bacillati</taxon>
        <taxon>Actinomycetota</taxon>
        <taxon>Actinomycetes</taxon>
        <taxon>Kitasatosporales</taxon>
        <taxon>Streptomycetaceae</taxon>
        <taxon>Streptacidiphilus</taxon>
    </lineage>
</organism>
<dbReference type="EMBL" id="JADPRT010000001">
    <property type="protein sequence ID" value="MBF9066573.1"/>
    <property type="molecule type" value="Genomic_DNA"/>
</dbReference>
<protein>
    <submittedName>
        <fullName evidence="1">Uncharacterized protein</fullName>
    </submittedName>
</protein>
<comment type="caution">
    <text evidence="1">The sequence shown here is derived from an EMBL/GenBank/DDBJ whole genome shotgun (WGS) entry which is preliminary data.</text>
</comment>
<dbReference type="AlphaFoldDB" id="A0A931FAN1"/>
<dbReference type="Proteomes" id="UP000657385">
    <property type="component" value="Unassembled WGS sequence"/>
</dbReference>
<dbReference type="RefSeq" id="WP_196191771.1">
    <property type="nucleotide sequence ID" value="NZ_JADPRT010000001.1"/>
</dbReference>